<dbReference type="InterPro" id="IPR051136">
    <property type="entry name" value="Intracellular_Lectin-GPT"/>
</dbReference>
<comment type="caution">
    <text evidence="10">The sequence shown here is derived from an EMBL/GenBank/DDBJ whole genome shotgun (WGS) entry which is preliminary data.</text>
</comment>
<dbReference type="Proteomes" id="UP000827092">
    <property type="component" value="Unassembled WGS sequence"/>
</dbReference>
<evidence type="ECO:0000256" key="2">
    <source>
        <dbReference type="ARBA" id="ARBA00022692"/>
    </source>
</evidence>
<dbReference type="GO" id="GO:0005793">
    <property type="term" value="C:endoplasmic reticulum-Golgi intermediate compartment"/>
    <property type="evidence" value="ECO:0007669"/>
    <property type="project" value="TreeGrafter"/>
</dbReference>
<name>A0AAV6ULF9_9ARAC</name>
<feature type="signal peptide" evidence="8">
    <location>
        <begin position="1"/>
        <end position="23"/>
    </location>
</feature>
<evidence type="ECO:0000313" key="11">
    <source>
        <dbReference type="Proteomes" id="UP000827092"/>
    </source>
</evidence>
<evidence type="ECO:0000313" key="10">
    <source>
        <dbReference type="EMBL" id="KAG8185067.1"/>
    </source>
</evidence>
<dbReference type="EMBL" id="JAFNEN010000349">
    <property type="protein sequence ID" value="KAG8185067.1"/>
    <property type="molecule type" value="Genomic_DNA"/>
</dbReference>
<evidence type="ECO:0000256" key="4">
    <source>
        <dbReference type="ARBA" id="ARBA00022989"/>
    </source>
</evidence>
<dbReference type="PANTHER" id="PTHR12223">
    <property type="entry name" value="VESICULAR MANNOSE-BINDING LECTIN"/>
    <property type="match status" value="1"/>
</dbReference>
<evidence type="ECO:0000256" key="6">
    <source>
        <dbReference type="SAM" id="MobiDB-lite"/>
    </source>
</evidence>
<dbReference type="AlphaFoldDB" id="A0AAV6ULF9"/>
<dbReference type="InterPro" id="IPR005052">
    <property type="entry name" value="Lectin_leg"/>
</dbReference>
<dbReference type="GO" id="GO:0005789">
    <property type="term" value="C:endoplasmic reticulum membrane"/>
    <property type="evidence" value="ECO:0007669"/>
    <property type="project" value="TreeGrafter"/>
</dbReference>
<evidence type="ECO:0000256" key="5">
    <source>
        <dbReference type="ARBA" id="ARBA00023136"/>
    </source>
</evidence>
<reference evidence="10 11" key="1">
    <citation type="journal article" date="2022" name="Nat. Ecol. Evol.">
        <title>A masculinizing supergene underlies an exaggerated male reproductive morph in a spider.</title>
        <authorList>
            <person name="Hendrickx F."/>
            <person name="De Corte Z."/>
            <person name="Sonet G."/>
            <person name="Van Belleghem S.M."/>
            <person name="Kostlbacher S."/>
            <person name="Vangestel C."/>
        </authorList>
    </citation>
    <scope>NUCLEOTIDE SEQUENCE [LARGE SCALE GENOMIC DNA]</scope>
    <source>
        <strain evidence="10">W744_W776</strain>
    </source>
</reference>
<dbReference type="GO" id="GO:0030134">
    <property type="term" value="C:COPII-coated ER to Golgi transport vesicle"/>
    <property type="evidence" value="ECO:0007669"/>
    <property type="project" value="TreeGrafter"/>
</dbReference>
<feature type="domain" description="L-type lectin-like" evidence="9">
    <location>
        <begin position="24"/>
        <end position="247"/>
    </location>
</feature>
<proteinExistence type="predicted"/>
<feature type="chain" id="PRO_5043439928" description="L-type lectin-like domain-containing protein" evidence="8">
    <location>
        <begin position="24"/>
        <end position="414"/>
    </location>
</feature>
<organism evidence="10 11">
    <name type="scientific">Oedothorax gibbosus</name>
    <dbReference type="NCBI Taxonomy" id="931172"/>
    <lineage>
        <taxon>Eukaryota</taxon>
        <taxon>Metazoa</taxon>
        <taxon>Ecdysozoa</taxon>
        <taxon>Arthropoda</taxon>
        <taxon>Chelicerata</taxon>
        <taxon>Arachnida</taxon>
        <taxon>Araneae</taxon>
        <taxon>Araneomorphae</taxon>
        <taxon>Entelegynae</taxon>
        <taxon>Araneoidea</taxon>
        <taxon>Linyphiidae</taxon>
        <taxon>Erigoninae</taxon>
        <taxon>Oedothorax</taxon>
    </lineage>
</organism>
<dbReference type="InterPro" id="IPR013320">
    <property type="entry name" value="ConA-like_dom_sf"/>
</dbReference>
<dbReference type="Gene3D" id="2.60.120.200">
    <property type="match status" value="1"/>
</dbReference>
<keyword evidence="2 7" id="KW-0812">Transmembrane</keyword>
<feature type="compositionally biased region" description="Basic and acidic residues" evidence="6">
    <location>
        <begin position="304"/>
        <end position="328"/>
    </location>
</feature>
<accession>A0AAV6ULF9</accession>
<gene>
    <name evidence="10" type="ORF">JTE90_017081</name>
</gene>
<dbReference type="PANTHER" id="PTHR12223:SF28">
    <property type="entry name" value="LECTIN, MANNOSE BINDING 1 LIKE"/>
    <property type="match status" value="1"/>
</dbReference>
<evidence type="ECO:0000256" key="3">
    <source>
        <dbReference type="ARBA" id="ARBA00022729"/>
    </source>
</evidence>
<evidence type="ECO:0000256" key="1">
    <source>
        <dbReference type="ARBA" id="ARBA00004479"/>
    </source>
</evidence>
<comment type="subcellular location">
    <subcellularLocation>
        <location evidence="1">Membrane</location>
        <topology evidence="1">Single-pass type I membrane protein</topology>
    </subcellularLocation>
</comment>
<sequence>MGRSVTAILAFTAFSLVLTTSEAIYSKPENSLSGPYVAGGPNLAWWDLTGSAVLAGTVIRLTTDEPEKQGAIWNNFPNIMNDWEFHIQLHIHGKGVNLNGEGMAIWYVREPLLQGPIFGYKDRFNGLGLFIDTFEDPSHPHNHKHPYLSVVINDGSQHYEHHEDGTANQIGGCHLPVRNLEWPVRLAVSYISQTLSVFTDAEGLEQWSECFSSPGVQLPTGYYFGVSASTEVVTDNHDVVSITTLDMTPEGKFYEDRTHVIPHAQIVQIPARPRSSEEISEEELQKVDIKREVHQDEIMAEPAELHQKQESHPEPEKHHHPELEKHQIPEVLLPPQHKHEAEEPKPKVVEEPKPKKVEEPKVEPQASETEASKPASFWRKAFYIAGIGVLLYVAVSMFRSYMANRRERIQKRLY</sequence>
<feature type="transmembrane region" description="Helical" evidence="7">
    <location>
        <begin position="381"/>
        <end position="402"/>
    </location>
</feature>
<keyword evidence="5 7" id="KW-0472">Membrane</keyword>
<evidence type="ECO:0000256" key="8">
    <source>
        <dbReference type="SAM" id="SignalP"/>
    </source>
</evidence>
<dbReference type="GO" id="GO:0000139">
    <property type="term" value="C:Golgi membrane"/>
    <property type="evidence" value="ECO:0007669"/>
    <property type="project" value="TreeGrafter"/>
</dbReference>
<evidence type="ECO:0000256" key="7">
    <source>
        <dbReference type="SAM" id="Phobius"/>
    </source>
</evidence>
<dbReference type="PROSITE" id="PS51328">
    <property type="entry name" value="L_LECTIN_LIKE"/>
    <property type="match status" value="1"/>
</dbReference>
<evidence type="ECO:0000259" key="9">
    <source>
        <dbReference type="PROSITE" id="PS51328"/>
    </source>
</evidence>
<feature type="region of interest" description="Disordered" evidence="6">
    <location>
        <begin position="269"/>
        <end position="291"/>
    </location>
</feature>
<feature type="region of interest" description="Disordered" evidence="6">
    <location>
        <begin position="304"/>
        <end position="371"/>
    </location>
</feature>
<keyword evidence="11" id="KW-1185">Reference proteome</keyword>
<dbReference type="SUPFAM" id="SSF49899">
    <property type="entry name" value="Concanavalin A-like lectins/glucanases"/>
    <property type="match status" value="1"/>
</dbReference>
<protein>
    <recommendedName>
        <fullName evidence="9">L-type lectin-like domain-containing protein</fullName>
    </recommendedName>
</protein>
<dbReference type="GO" id="GO:0006888">
    <property type="term" value="P:endoplasmic reticulum to Golgi vesicle-mediated transport"/>
    <property type="evidence" value="ECO:0007669"/>
    <property type="project" value="TreeGrafter"/>
</dbReference>
<keyword evidence="4 7" id="KW-1133">Transmembrane helix</keyword>
<dbReference type="GO" id="GO:0005537">
    <property type="term" value="F:D-mannose binding"/>
    <property type="evidence" value="ECO:0007669"/>
    <property type="project" value="TreeGrafter"/>
</dbReference>
<keyword evidence="3 8" id="KW-0732">Signal</keyword>
<feature type="compositionally biased region" description="Basic and acidic residues" evidence="6">
    <location>
        <begin position="337"/>
        <end position="362"/>
    </location>
</feature>
<dbReference type="Pfam" id="PF03388">
    <property type="entry name" value="Lectin_leg-like"/>
    <property type="match status" value="1"/>
</dbReference>